<gene>
    <name evidence="2" type="ORF">HMPREF0063_12844</name>
</gene>
<keyword evidence="3" id="KW-1185">Reference proteome</keyword>
<feature type="domain" description="Divergent 4Fe-4S mono-cluster" evidence="1">
    <location>
        <begin position="6"/>
        <end position="72"/>
    </location>
</feature>
<proteinExistence type="predicted"/>
<accession>E2SFN5</accession>
<dbReference type="STRING" id="585531.HMPREF0063_12844"/>
<name>E2SFN5_9ACTN</name>
<dbReference type="HOGENOM" id="CLU_139698_2_0_11"/>
<dbReference type="EMBL" id="ACLF03000013">
    <property type="protein sequence ID" value="EFQ82002.1"/>
    <property type="molecule type" value="Genomic_DNA"/>
</dbReference>
<evidence type="ECO:0000313" key="3">
    <source>
        <dbReference type="Proteomes" id="UP000003111"/>
    </source>
</evidence>
<dbReference type="Proteomes" id="UP000003111">
    <property type="component" value="Unassembled WGS sequence"/>
</dbReference>
<evidence type="ECO:0000313" key="2">
    <source>
        <dbReference type="EMBL" id="EFQ82002.1"/>
    </source>
</evidence>
<dbReference type="OrthoDB" id="9798157at2"/>
<evidence type="ECO:0000259" key="1">
    <source>
        <dbReference type="Pfam" id="PF06902"/>
    </source>
</evidence>
<reference evidence="2" key="1">
    <citation type="submission" date="2010-08" db="EMBL/GenBank/DDBJ databases">
        <authorList>
            <person name="Muzny D."/>
            <person name="Qin X."/>
            <person name="Buhay C."/>
            <person name="Dugan-Rocha S."/>
            <person name="Ding Y."/>
            <person name="Chen G."/>
            <person name="Hawes A."/>
            <person name="Holder M."/>
            <person name="Jhangiani S."/>
            <person name="Johnson A."/>
            <person name="Khan Z."/>
            <person name="Li Z."/>
            <person name="Liu W."/>
            <person name="Liu X."/>
            <person name="Perez L."/>
            <person name="Shen H."/>
            <person name="Wang Q."/>
            <person name="Watt J."/>
            <person name="Xi L."/>
            <person name="Xin Y."/>
            <person name="Zhou J."/>
            <person name="Deng J."/>
            <person name="Jiang H."/>
            <person name="Liu Y."/>
            <person name="Qu J."/>
            <person name="Song X.-Z."/>
            <person name="Zhang L."/>
            <person name="Villasana D."/>
            <person name="Johnson A."/>
            <person name="Liu J."/>
            <person name="Liyanage D."/>
            <person name="Lorensuhewa L."/>
            <person name="Robinson T."/>
            <person name="Song A."/>
            <person name="Song B.-B."/>
            <person name="Dinh H."/>
            <person name="Thornton R."/>
            <person name="Coyle M."/>
            <person name="Francisco L."/>
            <person name="Jackson L."/>
            <person name="Javaid M."/>
            <person name="Korchina V."/>
            <person name="Kovar C."/>
            <person name="Mata R."/>
            <person name="Mathew T."/>
            <person name="Ngo R."/>
            <person name="Nguyen L."/>
            <person name="Nguyen N."/>
            <person name="Okwuonu G."/>
            <person name="Ongeri F."/>
            <person name="Pham C."/>
            <person name="Simmons D."/>
            <person name="Wilczek-Boney K."/>
            <person name="Hale W."/>
            <person name="Jakkamsetti A."/>
            <person name="Pham P."/>
            <person name="Ruth R."/>
            <person name="San Lucas F."/>
            <person name="Warren J."/>
            <person name="Zhang J."/>
            <person name="Zhao Z."/>
            <person name="Zhou C."/>
            <person name="Zhu D."/>
            <person name="Lee S."/>
            <person name="Bess C."/>
            <person name="Blankenburg K."/>
            <person name="Forbes L."/>
            <person name="Fu Q."/>
            <person name="Gubbala S."/>
            <person name="Hirani K."/>
            <person name="Jayaseelan J.C."/>
            <person name="Lara F."/>
            <person name="Munidasa M."/>
            <person name="Palculict T."/>
            <person name="Patil S."/>
            <person name="Pu L.-L."/>
            <person name="Saada N."/>
            <person name="Tang L."/>
            <person name="Weissenberger G."/>
            <person name="Zhu Y."/>
            <person name="Hemphill L."/>
            <person name="Shang Y."/>
            <person name="Youmans B."/>
            <person name="Ayvaz T."/>
            <person name="Ross M."/>
            <person name="Santibanez J."/>
            <person name="Aqrawi P."/>
            <person name="Gross S."/>
            <person name="Joshi V."/>
            <person name="Fowler G."/>
            <person name="Nazareth L."/>
            <person name="Reid J."/>
            <person name="Worley K."/>
            <person name="Petrosino J."/>
            <person name="Highlander S."/>
            <person name="Gibbs R."/>
        </authorList>
    </citation>
    <scope>NUCLEOTIDE SEQUENCE [LARGE SCALE GENOMIC DNA]</scope>
    <source>
        <strain evidence="2">DSM 15272</strain>
    </source>
</reference>
<comment type="caution">
    <text evidence="2">The sequence shown here is derived from an EMBL/GenBank/DDBJ whole genome shotgun (WGS) entry which is preliminary data.</text>
</comment>
<dbReference type="Pfam" id="PF06902">
    <property type="entry name" value="Fer4_19"/>
    <property type="match status" value="1"/>
</dbReference>
<organism evidence="2 3">
    <name type="scientific">Aeromicrobium marinum DSM 15272</name>
    <dbReference type="NCBI Taxonomy" id="585531"/>
    <lineage>
        <taxon>Bacteria</taxon>
        <taxon>Bacillati</taxon>
        <taxon>Actinomycetota</taxon>
        <taxon>Actinomycetes</taxon>
        <taxon>Propionibacteriales</taxon>
        <taxon>Nocardioidaceae</taxon>
        <taxon>Aeromicrobium</taxon>
    </lineage>
</organism>
<protein>
    <recommendedName>
        <fullName evidence="1">Divergent 4Fe-4S mono-cluster domain-containing protein</fullName>
    </recommendedName>
</protein>
<dbReference type="eggNOG" id="COG3592">
    <property type="taxonomic scope" value="Bacteria"/>
</dbReference>
<dbReference type="RefSeq" id="WP_007079051.1">
    <property type="nucleotide sequence ID" value="NZ_CM001024.1"/>
</dbReference>
<dbReference type="Gene3D" id="3.30.70.20">
    <property type="match status" value="1"/>
</dbReference>
<dbReference type="InterPro" id="IPR010693">
    <property type="entry name" value="Divergent_4Fe-4S_mono-cluster"/>
</dbReference>
<sequence length="82" mass="8916">MTRKTYPGPLVSVSFDGEICQHAAECVRGFPEVFDVARRPWIDPTRADTEPAAERLREVIGRCPSGALEIVESGSSPAGEEN</sequence>
<dbReference type="AlphaFoldDB" id="E2SFN5"/>